<reference evidence="1" key="1">
    <citation type="submission" date="2018-05" db="EMBL/GenBank/DDBJ databases">
        <authorList>
            <person name="Lanie J.A."/>
            <person name="Ng W.-L."/>
            <person name="Kazmierczak K.M."/>
            <person name="Andrzejewski T.M."/>
            <person name="Davidsen T.M."/>
            <person name="Wayne K.J."/>
            <person name="Tettelin H."/>
            <person name="Glass J.I."/>
            <person name="Rusch D."/>
            <person name="Podicherti R."/>
            <person name="Tsui H.-C.T."/>
            <person name="Winkler M.E."/>
        </authorList>
    </citation>
    <scope>NUCLEOTIDE SEQUENCE</scope>
</reference>
<dbReference type="PROSITE" id="PS51318">
    <property type="entry name" value="TAT"/>
    <property type="match status" value="1"/>
</dbReference>
<dbReference type="InterPro" id="IPR010869">
    <property type="entry name" value="DUF1501"/>
</dbReference>
<dbReference type="AlphaFoldDB" id="A0A383A5T9"/>
<accession>A0A383A5T9</accession>
<proteinExistence type="predicted"/>
<dbReference type="Pfam" id="PF07394">
    <property type="entry name" value="DUF1501"/>
    <property type="match status" value="1"/>
</dbReference>
<dbReference type="EMBL" id="UINC01189338">
    <property type="protein sequence ID" value="SVE02981.1"/>
    <property type="molecule type" value="Genomic_DNA"/>
</dbReference>
<feature type="non-terminal residue" evidence="1">
    <location>
        <position position="193"/>
    </location>
</feature>
<name>A0A383A5T9_9ZZZZ</name>
<gene>
    <name evidence="1" type="ORF">METZ01_LOCUS455835</name>
</gene>
<protein>
    <submittedName>
        <fullName evidence="1">Uncharacterized protein</fullName>
    </submittedName>
</protein>
<sequence>MARLPGVARRDFLHLGMLSGLGMSLTDLLRWQALAKAPGKRATSCILIWLDGGPSHMDMFDPKPDAPKEVRGPFGTIPTAVPGVRICEHLPLTAKAMGDIALVRSLTHELGNHNTGRHYLLTGHRPTPVVTYPSLGSVLAKETGFQHALPPYIIVPQAVEFSQAGYLPGAYAPFSVGGDPSKPSFRVRDLDAP</sequence>
<dbReference type="InterPro" id="IPR006311">
    <property type="entry name" value="TAT_signal"/>
</dbReference>
<organism evidence="1">
    <name type="scientific">marine metagenome</name>
    <dbReference type="NCBI Taxonomy" id="408172"/>
    <lineage>
        <taxon>unclassified sequences</taxon>
        <taxon>metagenomes</taxon>
        <taxon>ecological metagenomes</taxon>
    </lineage>
</organism>
<evidence type="ECO:0000313" key="1">
    <source>
        <dbReference type="EMBL" id="SVE02981.1"/>
    </source>
</evidence>